<dbReference type="Gene3D" id="3.30.390.30">
    <property type="match status" value="1"/>
</dbReference>
<evidence type="ECO:0000256" key="4">
    <source>
        <dbReference type="ARBA" id="ARBA00023027"/>
    </source>
</evidence>
<feature type="disulfide bond" description="Redox-active" evidence="6">
    <location>
        <begin position="67"/>
        <end position="72"/>
    </location>
</feature>
<feature type="binding site" evidence="5">
    <location>
        <position position="76"/>
    </location>
    <ligand>
        <name>FAD</name>
        <dbReference type="ChEBI" id="CHEBI:57692"/>
    </ligand>
</feature>
<dbReference type="SUPFAM" id="SSF51905">
    <property type="entry name" value="FAD/NAD(P)-binding domain"/>
    <property type="match status" value="1"/>
</dbReference>
<proteinExistence type="inferred from homology"/>
<keyword evidence="3 5" id="KW-0274">FAD</keyword>
<dbReference type="GO" id="GO:0006103">
    <property type="term" value="P:2-oxoglutarate metabolic process"/>
    <property type="evidence" value="ECO:0007669"/>
    <property type="project" value="TreeGrafter"/>
</dbReference>
<dbReference type="GO" id="GO:0004148">
    <property type="term" value="F:dihydrolipoyl dehydrogenase (NADH) activity"/>
    <property type="evidence" value="ECO:0007669"/>
    <property type="project" value="TreeGrafter"/>
</dbReference>
<feature type="domain" description="FAD/NAD(P)-binding" evidence="8">
    <location>
        <begin position="30"/>
        <end position="346"/>
    </location>
</feature>
<evidence type="ECO:0000256" key="6">
    <source>
        <dbReference type="PIRSR" id="PIRSR000350-4"/>
    </source>
</evidence>
<comment type="cofactor">
    <cofactor evidence="5">
        <name>FAD</name>
        <dbReference type="ChEBI" id="CHEBI:57692"/>
    </cofactor>
    <text evidence="5">Binds 1 FAD per subunit.</text>
</comment>
<sequence length="497" mass="51510">MSRSPARWPLCRGEGTARIGNAAVMAEHEYDVVVIGAGPVGENAAGYAVDAGLSAALVESELLGGECSYWACIPSKALLRTPQAVADARRLPGVTADFDPGAVLERRTSFTSNWDDAGQVEWAEGAGAAVLRGRGRLAGERTVEVTGADGRTTTVTARRAVVLATGSVPVTPPIPGLDTVGYWGSREATAAKEVPERLGVLGGGVVGCEMALAFARLGSRVTLINHGPRVLPGAEPVASERVAGGLREAGVDLRLDTGLDRVEGSGGTGGTVLHCSGARAGTVEVDRLLVATGRRPNTDDLGLDTVGVTTTGRGAVGVDESGLARGTWLYAVGDVNGRAPLTHQGKYQARIAAHAIAERAAGREPDPAPWSEDAATADHHAVPQVVFTDPEVAWVGRTADAARRDGLDVRVVELDIAVAGSALTADGWSGRVVAVVDRRREVLAGVTFVGPGVAELLHAATIAVVGEVPLHRLWHAVPAFPTISEVWLRLLETYRAG</sequence>
<keyword evidence="4 5" id="KW-0520">NAD</keyword>
<keyword evidence="2" id="KW-0285">Flavoprotein</keyword>
<evidence type="ECO:0000256" key="5">
    <source>
        <dbReference type="PIRSR" id="PIRSR000350-3"/>
    </source>
</evidence>
<evidence type="ECO:0000313" key="10">
    <source>
        <dbReference type="Proteomes" id="UP000199614"/>
    </source>
</evidence>
<evidence type="ECO:0000259" key="8">
    <source>
        <dbReference type="Pfam" id="PF07992"/>
    </source>
</evidence>
<dbReference type="InterPro" id="IPR016156">
    <property type="entry name" value="FAD/NAD-linked_Rdtase_dimer_sf"/>
</dbReference>
<dbReference type="SUPFAM" id="SSF55424">
    <property type="entry name" value="FAD/NAD-linked reductases, dimerisation (C-terminal) domain"/>
    <property type="match status" value="1"/>
</dbReference>
<evidence type="ECO:0000313" key="9">
    <source>
        <dbReference type="EMBL" id="SFN17552.1"/>
    </source>
</evidence>
<dbReference type="InterPro" id="IPR023753">
    <property type="entry name" value="FAD/NAD-binding_dom"/>
</dbReference>
<dbReference type="InterPro" id="IPR004099">
    <property type="entry name" value="Pyr_nucl-diS_OxRdtase_dimer"/>
</dbReference>
<dbReference type="Proteomes" id="UP000199614">
    <property type="component" value="Unassembled WGS sequence"/>
</dbReference>
<dbReference type="InterPro" id="IPR001100">
    <property type="entry name" value="Pyr_nuc-diS_OxRdtase"/>
</dbReference>
<dbReference type="PRINTS" id="PR00411">
    <property type="entry name" value="PNDRDTASEI"/>
</dbReference>
<dbReference type="PANTHER" id="PTHR22912">
    <property type="entry name" value="DISULFIDE OXIDOREDUCTASE"/>
    <property type="match status" value="1"/>
</dbReference>
<keyword evidence="5" id="KW-0547">Nucleotide-binding</keyword>
<dbReference type="PRINTS" id="PR00368">
    <property type="entry name" value="FADPNR"/>
</dbReference>
<gene>
    <name evidence="9" type="ORF">SAMN05216207_1009125</name>
</gene>
<dbReference type="Pfam" id="PF02852">
    <property type="entry name" value="Pyr_redox_dim"/>
    <property type="match status" value="1"/>
</dbReference>
<dbReference type="InterPro" id="IPR050151">
    <property type="entry name" value="Class-I_Pyr_Nuc-Dis_Oxidored"/>
</dbReference>
<dbReference type="PANTHER" id="PTHR22912:SF151">
    <property type="entry name" value="DIHYDROLIPOYL DEHYDROGENASE, MITOCHONDRIAL"/>
    <property type="match status" value="1"/>
</dbReference>
<feature type="domain" description="Pyridine nucleotide-disulphide oxidoreductase dimerisation" evidence="7">
    <location>
        <begin position="382"/>
        <end position="487"/>
    </location>
</feature>
<dbReference type="InterPro" id="IPR036188">
    <property type="entry name" value="FAD/NAD-bd_sf"/>
</dbReference>
<dbReference type="AlphaFoldDB" id="A0A1I4WVX9"/>
<dbReference type="Gene3D" id="3.50.50.60">
    <property type="entry name" value="FAD/NAD(P)-binding domain"/>
    <property type="match status" value="2"/>
</dbReference>
<protein>
    <submittedName>
        <fullName evidence="9">Dihydrolipoamide dehydrogenase</fullName>
    </submittedName>
</protein>
<dbReference type="STRING" id="260086.SAMN05216207_1009125"/>
<dbReference type="Pfam" id="PF07992">
    <property type="entry name" value="Pyr_redox_2"/>
    <property type="match status" value="1"/>
</dbReference>
<organism evidence="9 10">
    <name type="scientific">Pseudonocardia ammonioxydans</name>
    <dbReference type="NCBI Taxonomy" id="260086"/>
    <lineage>
        <taxon>Bacteria</taxon>
        <taxon>Bacillati</taxon>
        <taxon>Actinomycetota</taxon>
        <taxon>Actinomycetes</taxon>
        <taxon>Pseudonocardiales</taxon>
        <taxon>Pseudonocardiaceae</taxon>
        <taxon>Pseudonocardia</taxon>
    </lineage>
</organism>
<feature type="binding site" evidence="5">
    <location>
        <position position="293"/>
    </location>
    <ligand>
        <name>NAD(+)</name>
        <dbReference type="ChEBI" id="CHEBI:57540"/>
    </ligand>
</feature>
<feature type="binding site" evidence="5">
    <location>
        <begin position="202"/>
        <end position="209"/>
    </location>
    <ligand>
        <name>NAD(+)</name>
        <dbReference type="ChEBI" id="CHEBI:57540"/>
    </ligand>
</feature>
<feature type="binding site" evidence="5">
    <location>
        <begin position="165"/>
        <end position="167"/>
    </location>
    <ligand>
        <name>FAD</name>
        <dbReference type="ChEBI" id="CHEBI:57692"/>
    </ligand>
</feature>
<evidence type="ECO:0000256" key="2">
    <source>
        <dbReference type="ARBA" id="ARBA00022630"/>
    </source>
</evidence>
<evidence type="ECO:0000256" key="1">
    <source>
        <dbReference type="ARBA" id="ARBA00007532"/>
    </source>
</evidence>
<name>A0A1I4WVX9_PSUAM</name>
<keyword evidence="10" id="KW-1185">Reference proteome</keyword>
<dbReference type="EMBL" id="FOUY01000009">
    <property type="protein sequence ID" value="SFN17552.1"/>
    <property type="molecule type" value="Genomic_DNA"/>
</dbReference>
<feature type="binding site" evidence="5">
    <location>
        <position position="135"/>
    </location>
    <ligand>
        <name>FAD</name>
        <dbReference type="ChEBI" id="CHEBI:57692"/>
    </ligand>
</feature>
<dbReference type="PIRSF" id="PIRSF000350">
    <property type="entry name" value="Mercury_reductase_MerA"/>
    <property type="match status" value="1"/>
</dbReference>
<evidence type="ECO:0000259" key="7">
    <source>
        <dbReference type="Pfam" id="PF02852"/>
    </source>
</evidence>
<evidence type="ECO:0000256" key="3">
    <source>
        <dbReference type="ARBA" id="ARBA00022827"/>
    </source>
</evidence>
<comment type="similarity">
    <text evidence="1">Belongs to the class-I pyridine nucleotide-disulfide oxidoreductase family.</text>
</comment>
<reference evidence="9 10" key="1">
    <citation type="submission" date="2016-10" db="EMBL/GenBank/DDBJ databases">
        <authorList>
            <person name="de Groot N.N."/>
        </authorList>
    </citation>
    <scope>NUCLEOTIDE SEQUENCE [LARGE SCALE GENOMIC DNA]</scope>
    <source>
        <strain evidence="9 10">CGMCC 4.1877</strain>
    </source>
</reference>
<accession>A0A1I4WVX9</accession>
<feature type="binding site" evidence="5">
    <location>
        <position position="334"/>
    </location>
    <ligand>
        <name>FAD</name>
        <dbReference type="ChEBI" id="CHEBI:57692"/>
    </ligand>
</feature>
<dbReference type="GO" id="GO:0050660">
    <property type="term" value="F:flavin adenine dinucleotide binding"/>
    <property type="evidence" value="ECO:0007669"/>
    <property type="project" value="TreeGrafter"/>
</dbReference>